<evidence type="ECO:0000313" key="2">
    <source>
        <dbReference type="EMBL" id="GAA0971966.1"/>
    </source>
</evidence>
<accession>A0ABN1S3L8</accession>
<evidence type="ECO:0000313" key="3">
    <source>
        <dbReference type="Proteomes" id="UP001500665"/>
    </source>
</evidence>
<evidence type="ECO:0000256" key="1">
    <source>
        <dbReference type="SAM" id="MobiDB-lite"/>
    </source>
</evidence>
<reference evidence="2 3" key="1">
    <citation type="journal article" date="2019" name="Int. J. Syst. Evol. Microbiol.">
        <title>The Global Catalogue of Microorganisms (GCM) 10K type strain sequencing project: providing services to taxonomists for standard genome sequencing and annotation.</title>
        <authorList>
            <consortium name="The Broad Institute Genomics Platform"/>
            <consortium name="The Broad Institute Genome Sequencing Center for Infectious Disease"/>
            <person name="Wu L."/>
            <person name="Ma J."/>
        </authorList>
    </citation>
    <scope>NUCLEOTIDE SEQUENCE [LARGE SCALE GENOMIC DNA]</scope>
    <source>
        <strain evidence="2 3">JCM 10696</strain>
    </source>
</reference>
<proteinExistence type="predicted"/>
<protein>
    <submittedName>
        <fullName evidence="2">Uncharacterized protein</fullName>
    </submittedName>
</protein>
<comment type="caution">
    <text evidence="2">The sequence shown here is derived from an EMBL/GenBank/DDBJ whole genome shotgun (WGS) entry which is preliminary data.</text>
</comment>
<feature type="region of interest" description="Disordered" evidence="1">
    <location>
        <begin position="61"/>
        <end position="94"/>
    </location>
</feature>
<gene>
    <name evidence="2" type="ORF">GCM10009550_79800</name>
</gene>
<organism evidence="2 3">
    <name type="scientific">Actinocorallia libanotica</name>
    <dbReference type="NCBI Taxonomy" id="46162"/>
    <lineage>
        <taxon>Bacteria</taxon>
        <taxon>Bacillati</taxon>
        <taxon>Actinomycetota</taxon>
        <taxon>Actinomycetes</taxon>
        <taxon>Streptosporangiales</taxon>
        <taxon>Thermomonosporaceae</taxon>
        <taxon>Actinocorallia</taxon>
    </lineage>
</organism>
<sequence length="94" mass="10061">MAMSIAYANRHASLAHGGQRIAIRAGEPWDAADPLVKAYPDFFDASLPAVRCTTDPSGIRLLDRQEDAAPETATAAPGERRTTRRPRTSGGGKQ</sequence>
<name>A0ABN1S3L8_9ACTN</name>
<dbReference type="Proteomes" id="UP001500665">
    <property type="component" value="Unassembled WGS sequence"/>
</dbReference>
<dbReference type="EMBL" id="BAAAHH010000126">
    <property type="protein sequence ID" value="GAA0971966.1"/>
    <property type="molecule type" value="Genomic_DNA"/>
</dbReference>
<keyword evidence="3" id="KW-1185">Reference proteome</keyword>